<protein>
    <recommendedName>
        <fullName evidence="3">Serine/threonine protein kinase</fullName>
    </recommendedName>
</protein>
<gene>
    <name evidence="1" type="ORF">RHRU231_410035</name>
</gene>
<dbReference type="Proteomes" id="UP000042997">
    <property type="component" value="Unassembled WGS sequence"/>
</dbReference>
<evidence type="ECO:0000313" key="2">
    <source>
        <dbReference type="Proteomes" id="UP000042997"/>
    </source>
</evidence>
<sequence>MSSPGQTLTVWAGSWLAGHAAPDDVLDALHAWAPLHLVVSHDEPAGDVSGVPARSPVDGAAVLLTALRRADPAGADGIRLVLPAPGDVRGLPPGTALARAAVAAGEAVLAGAPGTPGTPGLGFVPSVEGPDVLRWTLFAVPAVPEPPAEPGLGEAEFAMREAVREAATRVGGVLTVGAGGRAADPREQIAAEIAEHARHRYPESMPERAARILDSADQVAAILTVAGRGAEPDAASATGQAAREQALRPLWAAVRAARLGAVAATVRAGHHA</sequence>
<dbReference type="OrthoDB" id="5188961at2"/>
<reference evidence="1 2" key="1">
    <citation type="journal article" date="2014" name="Genome Announc.">
        <title>Draft Genome Sequence of Propane- and Butane-Oxidizing Actinobacterium Rhodococcus ruber IEGM 231.</title>
        <authorList>
            <person name="Ivshina I.B."/>
            <person name="Kuyukina M.S."/>
            <person name="Krivoruchko A.V."/>
            <person name="Barbe V."/>
            <person name="Fischer C."/>
        </authorList>
    </citation>
    <scope>NUCLEOTIDE SEQUENCE [LARGE SCALE GENOMIC DNA]</scope>
</reference>
<dbReference type="RefSeq" id="WP_040271562.1">
    <property type="nucleotide sequence ID" value="NZ_JAJNCM010000015.1"/>
</dbReference>
<organism evidence="1 2">
    <name type="scientific">Rhodococcus ruber</name>
    <dbReference type="NCBI Taxonomy" id="1830"/>
    <lineage>
        <taxon>Bacteria</taxon>
        <taxon>Bacillati</taxon>
        <taxon>Actinomycetota</taxon>
        <taxon>Actinomycetes</taxon>
        <taxon>Mycobacteriales</taxon>
        <taxon>Nocardiaceae</taxon>
        <taxon>Rhodococcus</taxon>
    </lineage>
</organism>
<name>A0A098BJL6_9NOCA</name>
<dbReference type="AlphaFoldDB" id="A0A098BJL6"/>
<evidence type="ECO:0000313" key="1">
    <source>
        <dbReference type="EMBL" id="CDZ88435.1"/>
    </source>
</evidence>
<accession>A0A098BJL6</accession>
<proteinExistence type="predicted"/>
<dbReference type="EMBL" id="CCSD01000052">
    <property type="protein sequence ID" value="CDZ88435.1"/>
    <property type="molecule type" value="Genomic_DNA"/>
</dbReference>
<evidence type="ECO:0008006" key="3">
    <source>
        <dbReference type="Google" id="ProtNLM"/>
    </source>
</evidence>